<comment type="caution">
    <text evidence="1">The sequence shown here is derived from an EMBL/GenBank/DDBJ whole genome shotgun (WGS) entry which is preliminary data.</text>
</comment>
<proteinExistence type="predicted"/>
<gene>
    <name evidence="1" type="ORF">MRB53_025954</name>
</gene>
<protein>
    <submittedName>
        <fullName evidence="1">Uncharacterized protein</fullName>
    </submittedName>
</protein>
<sequence length="219" mass="25229">MLSFRGKQGMRWSFLLAIDIGELLRSLSVSSFEPNLKRKWPFSVKEMRYGKDSKFEKKAVRCVFTGYDTERKGWRCVDPVTGCIHVSRNVVFDEASSWWSSDHTTLPDSKELEIELQRKMNSDVMLEPVSEELVEPSVEETSNLSNSQQNPWRSGVHQTRSAQEMRPSQLNDSENEENVTVLRRSSRIPKPNPSLGCVISSLIKNYSDHTMPQMVKGRW</sequence>
<evidence type="ECO:0000313" key="2">
    <source>
        <dbReference type="Proteomes" id="UP001234297"/>
    </source>
</evidence>
<organism evidence="1 2">
    <name type="scientific">Persea americana</name>
    <name type="common">Avocado</name>
    <dbReference type="NCBI Taxonomy" id="3435"/>
    <lineage>
        <taxon>Eukaryota</taxon>
        <taxon>Viridiplantae</taxon>
        <taxon>Streptophyta</taxon>
        <taxon>Embryophyta</taxon>
        <taxon>Tracheophyta</taxon>
        <taxon>Spermatophyta</taxon>
        <taxon>Magnoliopsida</taxon>
        <taxon>Magnoliidae</taxon>
        <taxon>Laurales</taxon>
        <taxon>Lauraceae</taxon>
        <taxon>Persea</taxon>
    </lineage>
</organism>
<evidence type="ECO:0000313" key="1">
    <source>
        <dbReference type="EMBL" id="KAJ8632618.1"/>
    </source>
</evidence>
<reference evidence="1 2" key="1">
    <citation type="journal article" date="2022" name="Hortic Res">
        <title>A haplotype resolved chromosomal level avocado genome allows analysis of novel avocado genes.</title>
        <authorList>
            <person name="Nath O."/>
            <person name="Fletcher S.J."/>
            <person name="Hayward A."/>
            <person name="Shaw L.M."/>
            <person name="Masouleh A.K."/>
            <person name="Furtado A."/>
            <person name="Henry R.J."/>
            <person name="Mitter N."/>
        </authorList>
    </citation>
    <scope>NUCLEOTIDE SEQUENCE [LARGE SCALE GENOMIC DNA]</scope>
    <source>
        <strain evidence="2">cv. Hass</strain>
    </source>
</reference>
<name>A0ACC2LH05_PERAE</name>
<dbReference type="Proteomes" id="UP001234297">
    <property type="component" value="Chromosome 8"/>
</dbReference>
<accession>A0ACC2LH05</accession>
<keyword evidence="2" id="KW-1185">Reference proteome</keyword>
<dbReference type="EMBL" id="CM056816">
    <property type="protein sequence ID" value="KAJ8632618.1"/>
    <property type="molecule type" value="Genomic_DNA"/>
</dbReference>